<name>A0A366FT08_9HYPH</name>
<gene>
    <name evidence="2" type="ORF">DFR50_104127</name>
</gene>
<reference evidence="2 3" key="1">
    <citation type="submission" date="2018-06" db="EMBL/GenBank/DDBJ databases">
        <title>Genomic Encyclopedia of Type Strains, Phase IV (KMG-IV): sequencing the most valuable type-strain genomes for metagenomic binning, comparative biology and taxonomic classification.</title>
        <authorList>
            <person name="Goeker M."/>
        </authorList>
    </citation>
    <scope>NUCLEOTIDE SEQUENCE [LARGE SCALE GENOMIC DNA]</scope>
    <source>
        <strain evidence="2 3">DSM 24875</strain>
    </source>
</reference>
<dbReference type="Proteomes" id="UP000253529">
    <property type="component" value="Unassembled WGS sequence"/>
</dbReference>
<evidence type="ECO:0000313" key="3">
    <source>
        <dbReference type="Proteomes" id="UP000253529"/>
    </source>
</evidence>
<protein>
    <submittedName>
        <fullName evidence="2">Uncharacterized protein</fullName>
    </submittedName>
</protein>
<evidence type="ECO:0000256" key="1">
    <source>
        <dbReference type="SAM" id="MobiDB-lite"/>
    </source>
</evidence>
<evidence type="ECO:0000313" key="2">
    <source>
        <dbReference type="EMBL" id="RBP16849.1"/>
    </source>
</evidence>
<accession>A0A366FT08</accession>
<feature type="region of interest" description="Disordered" evidence="1">
    <location>
        <begin position="35"/>
        <end position="60"/>
    </location>
</feature>
<proteinExistence type="predicted"/>
<keyword evidence="3" id="KW-1185">Reference proteome</keyword>
<dbReference type="RefSeq" id="WP_113888085.1">
    <property type="nucleotide sequence ID" value="NZ_QNRK01000004.1"/>
</dbReference>
<comment type="caution">
    <text evidence="2">The sequence shown here is derived from an EMBL/GenBank/DDBJ whole genome shotgun (WGS) entry which is preliminary data.</text>
</comment>
<organism evidence="2 3">
    <name type="scientific">Roseiarcus fermentans</name>
    <dbReference type="NCBI Taxonomy" id="1473586"/>
    <lineage>
        <taxon>Bacteria</taxon>
        <taxon>Pseudomonadati</taxon>
        <taxon>Pseudomonadota</taxon>
        <taxon>Alphaproteobacteria</taxon>
        <taxon>Hyphomicrobiales</taxon>
        <taxon>Roseiarcaceae</taxon>
        <taxon>Roseiarcus</taxon>
    </lineage>
</organism>
<dbReference type="EMBL" id="QNRK01000004">
    <property type="protein sequence ID" value="RBP16849.1"/>
    <property type="molecule type" value="Genomic_DNA"/>
</dbReference>
<dbReference type="AlphaFoldDB" id="A0A366FT08"/>
<sequence length="60" mass="6288">MLLWLWIIVAPGVILLADSPGARQYLGALIRFNRGPEPANSTPRPAPAGAAAIPPKDDNG</sequence>